<dbReference type="AlphaFoldDB" id="A0A9P0AGT8"/>
<evidence type="ECO:0000313" key="9">
    <source>
        <dbReference type="EMBL" id="CAH0394250.1"/>
    </source>
</evidence>
<dbReference type="SUPFAM" id="SSF48619">
    <property type="entry name" value="Phospholipase A2, PLA2"/>
    <property type="match status" value="1"/>
</dbReference>
<dbReference type="Gene3D" id="1.20.90.10">
    <property type="entry name" value="Phospholipase A2 domain"/>
    <property type="match status" value="1"/>
</dbReference>
<dbReference type="PANTHER" id="PTHR12253">
    <property type="entry name" value="RH14732P"/>
    <property type="match status" value="1"/>
</dbReference>
<dbReference type="PROSITE" id="PS00118">
    <property type="entry name" value="PA2_HIS"/>
    <property type="match status" value="1"/>
</dbReference>
<evidence type="ECO:0000256" key="4">
    <source>
        <dbReference type="ARBA" id="ARBA00022525"/>
    </source>
</evidence>
<keyword evidence="10" id="KW-1185">Reference proteome</keyword>
<organism evidence="9 10">
    <name type="scientific">Bemisia tabaci</name>
    <name type="common">Sweetpotato whitefly</name>
    <name type="synonym">Aleurodes tabaci</name>
    <dbReference type="NCBI Taxonomy" id="7038"/>
    <lineage>
        <taxon>Eukaryota</taxon>
        <taxon>Metazoa</taxon>
        <taxon>Ecdysozoa</taxon>
        <taxon>Arthropoda</taxon>
        <taxon>Hexapoda</taxon>
        <taxon>Insecta</taxon>
        <taxon>Pterygota</taxon>
        <taxon>Neoptera</taxon>
        <taxon>Paraneoptera</taxon>
        <taxon>Hemiptera</taxon>
        <taxon>Sternorrhyncha</taxon>
        <taxon>Aleyrodoidea</taxon>
        <taxon>Aleyrodidae</taxon>
        <taxon>Aleyrodinae</taxon>
        <taxon>Bemisia</taxon>
    </lineage>
</organism>
<dbReference type="GO" id="GO:0006644">
    <property type="term" value="P:phospholipid metabolic process"/>
    <property type="evidence" value="ECO:0007669"/>
    <property type="project" value="InterPro"/>
</dbReference>
<evidence type="ECO:0000256" key="6">
    <source>
        <dbReference type="ARBA" id="ARBA00023098"/>
    </source>
</evidence>
<dbReference type="GO" id="GO:0050482">
    <property type="term" value="P:arachidonate secretion"/>
    <property type="evidence" value="ECO:0007669"/>
    <property type="project" value="InterPro"/>
</dbReference>
<evidence type="ECO:0000256" key="2">
    <source>
        <dbReference type="ARBA" id="ARBA00004613"/>
    </source>
</evidence>
<keyword evidence="4" id="KW-0964">Secreted</keyword>
<feature type="domain" description="Phospholipase A2-like central" evidence="8">
    <location>
        <begin position="147"/>
        <end position="210"/>
    </location>
</feature>
<comment type="subcellular location">
    <subcellularLocation>
        <location evidence="2">Secreted</location>
    </subcellularLocation>
</comment>
<evidence type="ECO:0000259" key="8">
    <source>
        <dbReference type="Pfam" id="PF05826"/>
    </source>
</evidence>
<dbReference type="EC" id="3.1.1.4" evidence="3"/>
<evidence type="ECO:0000256" key="7">
    <source>
        <dbReference type="ARBA" id="ARBA00029903"/>
    </source>
</evidence>
<dbReference type="EMBL" id="OU963869">
    <property type="protein sequence ID" value="CAH0394250.1"/>
    <property type="molecule type" value="Genomic_DNA"/>
</dbReference>
<comment type="cofactor">
    <cofactor evidence="1">
        <name>Ca(2+)</name>
        <dbReference type="ChEBI" id="CHEBI:29108"/>
    </cofactor>
</comment>
<evidence type="ECO:0000256" key="3">
    <source>
        <dbReference type="ARBA" id="ARBA00013278"/>
    </source>
</evidence>
<keyword evidence="5" id="KW-0442">Lipid degradation</keyword>
<dbReference type="GO" id="GO:0005576">
    <property type="term" value="C:extracellular region"/>
    <property type="evidence" value="ECO:0007669"/>
    <property type="project" value="UniProtKB-SubCell"/>
</dbReference>
<reference evidence="9" key="1">
    <citation type="submission" date="2021-12" db="EMBL/GenBank/DDBJ databases">
        <authorList>
            <person name="King R."/>
        </authorList>
    </citation>
    <scope>NUCLEOTIDE SEQUENCE</scope>
</reference>
<name>A0A9P0AGT8_BEMTA</name>
<evidence type="ECO:0000313" key="10">
    <source>
        <dbReference type="Proteomes" id="UP001152759"/>
    </source>
</evidence>
<keyword evidence="6" id="KW-0443">Lipid metabolism</keyword>
<evidence type="ECO:0000256" key="5">
    <source>
        <dbReference type="ARBA" id="ARBA00022963"/>
    </source>
</evidence>
<dbReference type="Pfam" id="PF05826">
    <property type="entry name" value="Phospholip_A2_2"/>
    <property type="match status" value="1"/>
</dbReference>
<protein>
    <recommendedName>
        <fullName evidence="3">phospholipase A2</fullName>
        <ecNumber evidence="3">3.1.1.4</ecNumber>
    </recommendedName>
    <alternativeName>
        <fullName evidence="7">Phosphatidylcholine 2-acylhydrolase</fullName>
    </alternativeName>
</protein>
<dbReference type="InterPro" id="IPR036444">
    <property type="entry name" value="PLipase_A2_dom_sf"/>
</dbReference>
<dbReference type="Proteomes" id="UP001152759">
    <property type="component" value="Chromosome 8"/>
</dbReference>
<evidence type="ECO:0000256" key="1">
    <source>
        <dbReference type="ARBA" id="ARBA00001913"/>
    </source>
</evidence>
<proteinExistence type="predicted"/>
<dbReference type="GO" id="GO:0004623">
    <property type="term" value="F:phospholipase A2 activity"/>
    <property type="evidence" value="ECO:0007669"/>
    <property type="project" value="UniProtKB-EC"/>
</dbReference>
<dbReference type="InterPro" id="IPR033113">
    <property type="entry name" value="PLA2_histidine"/>
</dbReference>
<accession>A0A9P0AGT8</accession>
<gene>
    <name evidence="9" type="ORF">BEMITA_LOCUS12573</name>
</gene>
<dbReference type="GO" id="GO:0016042">
    <property type="term" value="P:lipid catabolic process"/>
    <property type="evidence" value="ECO:0007669"/>
    <property type="project" value="UniProtKB-KW"/>
</dbReference>
<sequence>MTLNFRTSAIDGPNVREKRGSSVSTMLRQLSDGSRFVQMVYGPDGLLQDCEYLKQKKVIKKFLSTFQDILESKTNITYLKSYQKLPSDINNWLSYKKLRHQCKKSHQKILKMSKQRFEKLPPTTTTTEPPPESEFERMKRGLQRLGIMPGTKWCGHRNVADSQRQLGGFTSTDRCCREHDGCQLTIPGLSTKFNVFNLSPFTLSFCGCDLK</sequence>
<dbReference type="InterPro" id="IPR016090">
    <property type="entry name" value="PLA2-like_dom"/>
</dbReference>